<gene>
    <name evidence="1" type="ORF">CCMSSC00406_0010341</name>
</gene>
<evidence type="ECO:0000313" key="2">
    <source>
        <dbReference type="Proteomes" id="UP000824881"/>
    </source>
</evidence>
<dbReference type="EMBL" id="WQMT02000008">
    <property type="protein sequence ID" value="KAG9219810.1"/>
    <property type="molecule type" value="Genomic_DNA"/>
</dbReference>
<sequence length="232" mass="25572">MGYFDQASDFTIDGGTMNDVAGDYFTNNDTKNDNRSNCNNKSQSTVRDSHNDHSKKVVAGGKTTNNNNGGGSFYQANGEQNIYASPPVPQARQERPMRAMAANPPRRALGAAKLAARGGGVARPRQVIDQRPHNPTYPLPPSSPSLQEAWPEYAPAPPRFKSNNPFAKLAQGYAEQPRSAERPPFRETQTMPSHGDDNDWFAELHGTPESEGDRSLYDERSYSAPVGSRRRY</sequence>
<protein>
    <submittedName>
        <fullName evidence="1">Uncharacterized protein</fullName>
    </submittedName>
</protein>
<reference evidence="1 2" key="1">
    <citation type="journal article" date="2021" name="Appl. Environ. Microbiol.">
        <title>Genetic linkage and physical mapping for an oyster mushroom Pleurotus cornucopiae and QTL analysis for the trait cap color.</title>
        <authorList>
            <person name="Zhang Y."/>
            <person name="Gao W."/>
            <person name="Sonnenberg A."/>
            <person name="Chen Q."/>
            <person name="Zhang J."/>
            <person name="Huang C."/>
        </authorList>
    </citation>
    <scope>NUCLEOTIDE SEQUENCE [LARGE SCALE GENOMIC DNA]</scope>
    <source>
        <strain evidence="1">CCMSSC00406</strain>
    </source>
</reference>
<evidence type="ECO:0000313" key="1">
    <source>
        <dbReference type="EMBL" id="KAG9219810.1"/>
    </source>
</evidence>
<name>A0ACB7IQ26_PLECO</name>
<accession>A0ACB7IQ26</accession>
<keyword evidence="2" id="KW-1185">Reference proteome</keyword>
<comment type="caution">
    <text evidence="1">The sequence shown here is derived from an EMBL/GenBank/DDBJ whole genome shotgun (WGS) entry which is preliminary data.</text>
</comment>
<proteinExistence type="predicted"/>
<dbReference type="Proteomes" id="UP000824881">
    <property type="component" value="Unassembled WGS sequence"/>
</dbReference>
<organism evidence="1 2">
    <name type="scientific">Pleurotus cornucopiae</name>
    <name type="common">Cornucopia mushroom</name>
    <dbReference type="NCBI Taxonomy" id="5321"/>
    <lineage>
        <taxon>Eukaryota</taxon>
        <taxon>Fungi</taxon>
        <taxon>Dikarya</taxon>
        <taxon>Basidiomycota</taxon>
        <taxon>Agaricomycotina</taxon>
        <taxon>Agaricomycetes</taxon>
        <taxon>Agaricomycetidae</taxon>
        <taxon>Agaricales</taxon>
        <taxon>Pleurotineae</taxon>
        <taxon>Pleurotaceae</taxon>
        <taxon>Pleurotus</taxon>
    </lineage>
</organism>